<feature type="region of interest" description="Disordered" evidence="1">
    <location>
        <begin position="270"/>
        <end position="292"/>
    </location>
</feature>
<sequence length="376" mass="42927">MTRRNQPCPSGYFGINCLFNCPYPFFGRVCTQKCNCSQSECDFIKGCQREALDRKATIKSYCINDKKTGSAIGCCTNFHMVNGKCEVCPVGYFGRNCGVPCQYPTFGQLCSNECNCGQSDCNHKHGCKSDETTTIMPSSSSIDTPVPKSVITSLTTPITPASDVKEESHKETFKSDDKFTVVLSVTAVSSIIIVLTIVITKLRCDTKDTIIYYINRSRRHRPVSFHDQFQVPFRNLETDIYMEIEEMEEVDDISIKSFGNFQNGMREENEGLKFGPLTKPKPDSLRTSEKSSLRTNVEDVLKPKPDTLKQKEKSFKKFEKYKTFTTRRFTNSKVHLKRYNSWHNVIEVPITLQSIRRTRSVLNISDEKFKHCILKM</sequence>
<reference evidence="3" key="1">
    <citation type="submission" date="2022-08" db="UniProtKB">
        <authorList>
            <consortium name="EnsemblMetazoa"/>
        </authorList>
    </citation>
    <scope>IDENTIFICATION</scope>
    <source>
        <strain evidence="3">05x7-T-G4-1.051#20</strain>
    </source>
</reference>
<proteinExistence type="predicted"/>
<feature type="transmembrane region" description="Helical" evidence="2">
    <location>
        <begin position="179"/>
        <end position="199"/>
    </location>
</feature>
<dbReference type="Gene3D" id="2.170.300.10">
    <property type="entry name" value="Tie2 ligand-binding domain superfamily"/>
    <property type="match status" value="1"/>
</dbReference>
<accession>A0A8W8L5U6</accession>
<evidence type="ECO:0000256" key="2">
    <source>
        <dbReference type="SAM" id="Phobius"/>
    </source>
</evidence>
<name>A0A8W8L5U6_MAGGI</name>
<dbReference type="EnsemblMetazoa" id="G26831.1">
    <property type="protein sequence ID" value="G26831.1:cds"/>
    <property type="gene ID" value="G26831"/>
</dbReference>
<feature type="compositionally biased region" description="Basic and acidic residues" evidence="1">
    <location>
        <begin position="280"/>
        <end position="292"/>
    </location>
</feature>
<dbReference type="AlphaFoldDB" id="A0A8W8L5U6"/>
<evidence type="ECO:0000313" key="4">
    <source>
        <dbReference type="Proteomes" id="UP000005408"/>
    </source>
</evidence>
<organism evidence="3 4">
    <name type="scientific">Magallana gigas</name>
    <name type="common">Pacific oyster</name>
    <name type="synonym">Crassostrea gigas</name>
    <dbReference type="NCBI Taxonomy" id="29159"/>
    <lineage>
        <taxon>Eukaryota</taxon>
        <taxon>Metazoa</taxon>
        <taxon>Spiralia</taxon>
        <taxon>Lophotrochozoa</taxon>
        <taxon>Mollusca</taxon>
        <taxon>Bivalvia</taxon>
        <taxon>Autobranchia</taxon>
        <taxon>Pteriomorphia</taxon>
        <taxon>Ostreida</taxon>
        <taxon>Ostreoidea</taxon>
        <taxon>Ostreidae</taxon>
        <taxon>Magallana</taxon>
    </lineage>
</organism>
<evidence type="ECO:0000256" key="1">
    <source>
        <dbReference type="SAM" id="MobiDB-lite"/>
    </source>
</evidence>
<keyword evidence="2" id="KW-1133">Transmembrane helix</keyword>
<keyword evidence="4" id="KW-1185">Reference proteome</keyword>
<dbReference type="Proteomes" id="UP000005408">
    <property type="component" value="Unassembled WGS sequence"/>
</dbReference>
<keyword evidence="2" id="KW-0472">Membrane</keyword>
<evidence type="ECO:0000313" key="3">
    <source>
        <dbReference type="EnsemblMetazoa" id="G26831.1:cds"/>
    </source>
</evidence>
<protein>
    <submittedName>
        <fullName evidence="3">Uncharacterized protein</fullName>
    </submittedName>
</protein>
<keyword evidence="2" id="KW-0812">Transmembrane</keyword>